<feature type="domain" description="Formamidopyrimidine-DNA glycosylase catalytic" evidence="1">
    <location>
        <begin position="2"/>
        <end position="78"/>
    </location>
</feature>
<dbReference type="PROSITE" id="PS51068">
    <property type="entry name" value="FPG_CAT"/>
    <property type="match status" value="1"/>
</dbReference>
<name>A0AA37LZY1_9PEZI</name>
<keyword evidence="3" id="KW-1185">Reference proteome</keyword>
<dbReference type="InterPro" id="IPR035937">
    <property type="entry name" value="FPG_N"/>
</dbReference>
<organism evidence="2 3">
    <name type="scientific">Colletotrichum liriopes</name>
    <dbReference type="NCBI Taxonomy" id="708192"/>
    <lineage>
        <taxon>Eukaryota</taxon>
        <taxon>Fungi</taxon>
        <taxon>Dikarya</taxon>
        <taxon>Ascomycota</taxon>
        <taxon>Pezizomycotina</taxon>
        <taxon>Sordariomycetes</taxon>
        <taxon>Hypocreomycetidae</taxon>
        <taxon>Glomerellales</taxon>
        <taxon>Glomerellaceae</taxon>
        <taxon>Colletotrichum</taxon>
        <taxon>Colletotrichum spaethianum species complex</taxon>
    </lineage>
</organism>
<dbReference type="SUPFAM" id="SSF81624">
    <property type="entry name" value="N-terminal domain of MutM-like DNA repair proteins"/>
    <property type="match status" value="1"/>
</dbReference>
<dbReference type="InterPro" id="IPR012319">
    <property type="entry name" value="FPG_cat"/>
</dbReference>
<dbReference type="AlphaFoldDB" id="A0AA37LZY1"/>
<protein>
    <recommendedName>
        <fullName evidence="1">Formamidopyrimidine-DNA glycosylase catalytic domain-containing protein</fullName>
    </recommendedName>
</protein>
<dbReference type="GO" id="GO:0003906">
    <property type="term" value="F:DNA-(apurinic or apyrimidinic site) endonuclease activity"/>
    <property type="evidence" value="ECO:0007669"/>
    <property type="project" value="InterPro"/>
</dbReference>
<sequence>MPEIAEVARCVHFLRQHLLGKKIAKVSAPDDANVFGKVGTSGPAFEKAVKGRKVVSVGSQGKYFWCVFVPAFEDISSS</sequence>
<dbReference type="EMBL" id="BPPX01000065">
    <property type="protein sequence ID" value="GJC91032.1"/>
    <property type="molecule type" value="Genomic_DNA"/>
</dbReference>
<comment type="caution">
    <text evidence="2">The sequence shown here is derived from an EMBL/GenBank/DDBJ whole genome shotgun (WGS) entry which is preliminary data.</text>
</comment>
<dbReference type="Gene3D" id="3.20.190.10">
    <property type="entry name" value="MutM-like, N-terminal"/>
    <property type="match status" value="1"/>
</dbReference>
<gene>
    <name evidence="2" type="ORF">ColLi_13870</name>
</gene>
<dbReference type="GO" id="GO:0019104">
    <property type="term" value="F:DNA N-glycosylase activity"/>
    <property type="evidence" value="ECO:0007669"/>
    <property type="project" value="InterPro"/>
</dbReference>
<dbReference type="GO" id="GO:0006284">
    <property type="term" value="P:base-excision repair"/>
    <property type="evidence" value="ECO:0007669"/>
    <property type="project" value="InterPro"/>
</dbReference>
<accession>A0AA37LZY1</accession>
<evidence type="ECO:0000313" key="2">
    <source>
        <dbReference type="EMBL" id="GJC91032.1"/>
    </source>
</evidence>
<dbReference type="Pfam" id="PF01149">
    <property type="entry name" value="Fapy_DNA_glyco"/>
    <property type="match status" value="1"/>
</dbReference>
<evidence type="ECO:0000313" key="3">
    <source>
        <dbReference type="Proteomes" id="UP001055172"/>
    </source>
</evidence>
<evidence type="ECO:0000259" key="1">
    <source>
        <dbReference type="PROSITE" id="PS51068"/>
    </source>
</evidence>
<dbReference type="Proteomes" id="UP001055172">
    <property type="component" value="Unassembled WGS sequence"/>
</dbReference>
<proteinExistence type="predicted"/>
<reference evidence="2 3" key="1">
    <citation type="submission" date="2021-07" db="EMBL/GenBank/DDBJ databases">
        <title>Genome data of Colletotrichum spaethianum.</title>
        <authorList>
            <person name="Utami Y.D."/>
            <person name="Hiruma K."/>
        </authorList>
    </citation>
    <scope>NUCLEOTIDE SEQUENCE [LARGE SCALE GENOMIC DNA]</scope>
    <source>
        <strain evidence="2 3">MAFF 242679</strain>
    </source>
</reference>
<dbReference type="GO" id="GO:0008270">
    <property type="term" value="F:zinc ion binding"/>
    <property type="evidence" value="ECO:0007669"/>
    <property type="project" value="InterPro"/>
</dbReference>